<evidence type="ECO:0000256" key="9">
    <source>
        <dbReference type="SAM" id="MobiDB-lite"/>
    </source>
</evidence>
<dbReference type="Gene3D" id="2.170.270.10">
    <property type="entry name" value="SET domain"/>
    <property type="match status" value="1"/>
</dbReference>
<organism evidence="14 15">
    <name type="scientific">Perilla frutescens var. hirtella</name>
    <name type="common">Perilla citriodora</name>
    <name type="synonym">Perilla setoyensis</name>
    <dbReference type="NCBI Taxonomy" id="608512"/>
    <lineage>
        <taxon>Eukaryota</taxon>
        <taxon>Viridiplantae</taxon>
        <taxon>Streptophyta</taxon>
        <taxon>Embryophyta</taxon>
        <taxon>Tracheophyta</taxon>
        <taxon>Spermatophyta</taxon>
        <taxon>Magnoliopsida</taxon>
        <taxon>eudicotyledons</taxon>
        <taxon>Gunneridae</taxon>
        <taxon>Pentapetalae</taxon>
        <taxon>asterids</taxon>
        <taxon>lamiids</taxon>
        <taxon>Lamiales</taxon>
        <taxon>Lamiaceae</taxon>
        <taxon>Nepetoideae</taxon>
        <taxon>Elsholtzieae</taxon>
        <taxon>Perilla</taxon>
    </lineage>
</organism>
<dbReference type="PROSITE" id="PS50868">
    <property type="entry name" value="POST_SET"/>
    <property type="match status" value="1"/>
</dbReference>
<dbReference type="EMBL" id="SDAM02000032">
    <property type="protein sequence ID" value="KAH6835872.1"/>
    <property type="molecule type" value="Genomic_DNA"/>
</dbReference>
<evidence type="ECO:0000256" key="8">
    <source>
        <dbReference type="PROSITE-ProRule" id="PRU00358"/>
    </source>
</evidence>
<dbReference type="Proteomes" id="UP001190926">
    <property type="component" value="Unassembled WGS sequence"/>
</dbReference>
<evidence type="ECO:0000256" key="6">
    <source>
        <dbReference type="ARBA" id="ARBA00022853"/>
    </source>
</evidence>
<keyword evidence="4" id="KW-0808">Transferase</keyword>
<dbReference type="InterPro" id="IPR036987">
    <property type="entry name" value="SRA-YDG_sf"/>
</dbReference>
<dbReference type="AlphaFoldDB" id="A0AAD4PEE3"/>
<evidence type="ECO:0000313" key="14">
    <source>
        <dbReference type="EMBL" id="KAH6835872.1"/>
    </source>
</evidence>
<evidence type="ECO:0000256" key="3">
    <source>
        <dbReference type="ARBA" id="ARBA00022603"/>
    </source>
</evidence>
<dbReference type="InterPro" id="IPR003616">
    <property type="entry name" value="Post-SET_dom"/>
</dbReference>
<gene>
    <name evidence="14" type="ORF">C2S53_012554</name>
</gene>
<feature type="compositionally biased region" description="Polar residues" evidence="9">
    <location>
        <begin position="1"/>
        <end position="13"/>
    </location>
</feature>
<dbReference type="GO" id="GO:0032259">
    <property type="term" value="P:methylation"/>
    <property type="evidence" value="ECO:0007669"/>
    <property type="project" value="UniProtKB-KW"/>
</dbReference>
<dbReference type="Pfam" id="PF05033">
    <property type="entry name" value="Pre-SET"/>
    <property type="match status" value="1"/>
</dbReference>
<dbReference type="PROSITE" id="PS51575">
    <property type="entry name" value="SAM_MT43_SUVAR39_2"/>
    <property type="match status" value="1"/>
</dbReference>
<evidence type="ECO:0000256" key="5">
    <source>
        <dbReference type="ARBA" id="ARBA00022691"/>
    </source>
</evidence>
<feature type="compositionally biased region" description="Polar residues" evidence="9">
    <location>
        <begin position="492"/>
        <end position="510"/>
    </location>
</feature>
<feature type="region of interest" description="Disordered" evidence="9">
    <location>
        <begin position="636"/>
        <end position="657"/>
    </location>
</feature>
<dbReference type="InterPro" id="IPR015947">
    <property type="entry name" value="PUA-like_sf"/>
</dbReference>
<keyword evidence="15" id="KW-1185">Reference proteome</keyword>
<dbReference type="GO" id="GO:0005634">
    <property type="term" value="C:nucleus"/>
    <property type="evidence" value="ECO:0007669"/>
    <property type="project" value="UniProtKB-SubCell"/>
</dbReference>
<dbReference type="Gene3D" id="2.30.280.10">
    <property type="entry name" value="SRA-YDG"/>
    <property type="match status" value="1"/>
</dbReference>
<dbReference type="InterPro" id="IPR051357">
    <property type="entry name" value="H3K9_HMTase_SUVAR3-9"/>
</dbReference>
<feature type="domain" description="SET" evidence="10">
    <location>
        <begin position="1064"/>
        <end position="1200"/>
    </location>
</feature>
<reference evidence="14 15" key="1">
    <citation type="journal article" date="2021" name="Nat. Commun.">
        <title>Incipient diploidization of the medicinal plant Perilla within 10,000 years.</title>
        <authorList>
            <person name="Zhang Y."/>
            <person name="Shen Q."/>
            <person name="Leng L."/>
            <person name="Zhang D."/>
            <person name="Chen S."/>
            <person name="Shi Y."/>
            <person name="Ning Z."/>
            <person name="Chen S."/>
        </authorList>
    </citation>
    <scope>NUCLEOTIDE SEQUENCE [LARGE SCALE GENOMIC DNA]</scope>
    <source>
        <strain evidence="15">cv. PC099</strain>
    </source>
</reference>
<keyword evidence="3" id="KW-0489">Methyltransferase</keyword>
<dbReference type="InterPro" id="IPR007728">
    <property type="entry name" value="Pre-SET_dom"/>
</dbReference>
<dbReference type="Pfam" id="PF02182">
    <property type="entry name" value="SAD_SRA"/>
    <property type="match status" value="1"/>
</dbReference>
<evidence type="ECO:0000256" key="7">
    <source>
        <dbReference type="ARBA" id="ARBA00023242"/>
    </source>
</evidence>
<dbReference type="InterPro" id="IPR025794">
    <property type="entry name" value="H3-K9-MeTrfase_plant"/>
</dbReference>
<evidence type="ECO:0000259" key="13">
    <source>
        <dbReference type="PROSITE" id="PS51015"/>
    </source>
</evidence>
<evidence type="ECO:0000256" key="1">
    <source>
        <dbReference type="ARBA" id="ARBA00004286"/>
    </source>
</evidence>
<dbReference type="Pfam" id="PF00856">
    <property type="entry name" value="SET"/>
    <property type="match status" value="1"/>
</dbReference>
<evidence type="ECO:0000259" key="10">
    <source>
        <dbReference type="PROSITE" id="PS50280"/>
    </source>
</evidence>
<feature type="region of interest" description="Disordered" evidence="9">
    <location>
        <begin position="1"/>
        <end position="21"/>
    </location>
</feature>
<feature type="compositionally biased region" description="Basic and acidic residues" evidence="9">
    <location>
        <begin position="574"/>
        <end position="587"/>
    </location>
</feature>
<dbReference type="SMART" id="SM00466">
    <property type="entry name" value="SRA"/>
    <property type="match status" value="1"/>
</dbReference>
<feature type="compositionally biased region" description="Polar residues" evidence="9">
    <location>
        <begin position="392"/>
        <end position="404"/>
    </location>
</feature>
<keyword evidence="6" id="KW-0156">Chromatin regulator</keyword>
<comment type="caution">
    <text evidence="14">The sequence shown here is derived from an EMBL/GenBank/DDBJ whole genome shotgun (WGS) entry which is preliminary data.</text>
</comment>
<dbReference type="InterPro" id="IPR001214">
    <property type="entry name" value="SET_dom"/>
</dbReference>
<dbReference type="PANTHER" id="PTHR45660">
    <property type="entry name" value="HISTONE-LYSINE N-METHYLTRANSFERASE SETMAR"/>
    <property type="match status" value="1"/>
</dbReference>
<dbReference type="PANTHER" id="PTHR45660:SF46">
    <property type="entry name" value="HISTONE-LYSINE N-METHYLTRANSFERASE, H3 LYSINE-9 SPECIFIC SUVH6"/>
    <property type="match status" value="1"/>
</dbReference>
<feature type="region of interest" description="Disordered" evidence="9">
    <location>
        <begin position="568"/>
        <end position="587"/>
    </location>
</feature>
<accession>A0AAD4PEE3</accession>
<feature type="region of interest" description="Disordered" evidence="9">
    <location>
        <begin position="392"/>
        <end position="438"/>
    </location>
</feature>
<dbReference type="GO" id="GO:0003690">
    <property type="term" value="F:double-stranded DNA binding"/>
    <property type="evidence" value="ECO:0007669"/>
    <property type="project" value="TreeGrafter"/>
</dbReference>
<keyword evidence="5" id="KW-0949">S-adenosyl-L-methionine</keyword>
<dbReference type="PROSITE" id="PS50280">
    <property type="entry name" value="SET"/>
    <property type="match status" value="1"/>
</dbReference>
<proteinExistence type="predicted"/>
<dbReference type="GO" id="GO:0005694">
    <property type="term" value="C:chromosome"/>
    <property type="evidence" value="ECO:0007669"/>
    <property type="project" value="UniProtKB-SubCell"/>
</dbReference>
<dbReference type="GO" id="GO:0042054">
    <property type="term" value="F:histone methyltransferase activity"/>
    <property type="evidence" value="ECO:0007669"/>
    <property type="project" value="InterPro"/>
</dbReference>
<feature type="compositionally biased region" description="Basic and acidic residues" evidence="9">
    <location>
        <begin position="527"/>
        <end position="538"/>
    </location>
</feature>
<dbReference type="InterPro" id="IPR003105">
    <property type="entry name" value="SRA_YDG"/>
</dbReference>
<dbReference type="SMART" id="SM00468">
    <property type="entry name" value="PreSET"/>
    <property type="match status" value="1"/>
</dbReference>
<protein>
    <submittedName>
        <fullName evidence="14">Uncharacterized protein</fullName>
    </submittedName>
</protein>
<dbReference type="PROSITE" id="PS51015">
    <property type="entry name" value="YDG"/>
    <property type="match status" value="1"/>
</dbReference>
<dbReference type="SMART" id="SM00317">
    <property type="entry name" value="SET"/>
    <property type="match status" value="1"/>
</dbReference>
<dbReference type="InterPro" id="IPR046341">
    <property type="entry name" value="SET_dom_sf"/>
</dbReference>
<dbReference type="PROSITE" id="PS50867">
    <property type="entry name" value="PRE_SET"/>
    <property type="match status" value="1"/>
</dbReference>
<name>A0AAD4PEE3_PERFH</name>
<feature type="region of interest" description="Disordered" evidence="9">
    <location>
        <begin position="492"/>
        <end position="539"/>
    </location>
</feature>
<evidence type="ECO:0000259" key="11">
    <source>
        <dbReference type="PROSITE" id="PS50867"/>
    </source>
</evidence>
<evidence type="ECO:0000256" key="2">
    <source>
        <dbReference type="ARBA" id="ARBA00022454"/>
    </source>
</evidence>
<comment type="subcellular location">
    <subcellularLocation>
        <location evidence="1">Chromosome</location>
    </subcellularLocation>
    <subcellularLocation>
        <location evidence="8">Nucleus</location>
    </subcellularLocation>
</comment>
<feature type="domain" description="Post-SET" evidence="12">
    <location>
        <begin position="1214"/>
        <end position="1230"/>
    </location>
</feature>
<dbReference type="GO" id="GO:0008270">
    <property type="term" value="F:zinc ion binding"/>
    <property type="evidence" value="ECO:0007669"/>
    <property type="project" value="InterPro"/>
</dbReference>
<evidence type="ECO:0000256" key="4">
    <source>
        <dbReference type="ARBA" id="ARBA00022679"/>
    </source>
</evidence>
<dbReference type="SUPFAM" id="SSF88697">
    <property type="entry name" value="PUA domain-like"/>
    <property type="match status" value="1"/>
</dbReference>
<evidence type="ECO:0000313" key="15">
    <source>
        <dbReference type="Proteomes" id="UP001190926"/>
    </source>
</evidence>
<keyword evidence="7 8" id="KW-0539">Nucleus</keyword>
<evidence type="ECO:0000259" key="12">
    <source>
        <dbReference type="PROSITE" id="PS50868"/>
    </source>
</evidence>
<sequence>MVSFSNGTLSGEISNKRPLENGCMPKFKPRKVSAVRDFPPGCGPNAVPVNLRPEDISGSGAGSTDALGVMNLEKTEALAAEGDETSVMADLVRSEAVGNSEMPEVAKLSEVKHSEIQDVVGCQSCEEDGSQTSLSFQHWADVPLPETLDTLMEKAKENVTVSKKLVTEIGPLGTQLPGEAESHVQEAVNNAIEMERDEQLGLYVGEVETTVTSGLTNEVREVTPEPDLVGVNIVNDLKSLDHSGGQTMLEELKEDNCLASCQNLLGNPLVFSASCGNIQPETSIRPKDKYRPRRVSAVRDFPPYCGINVSLPIEEGKEMATQGKDSLNRTEGIESEPSMSANVSEREITGEMLRTSGECVDGLHNVHVEMEKSETLNDGAGRGLLGEISVATESTEASPGSGTSIKDARGPAGIENAVLSPDRNDKDRPPQSGFSFGNDFNRELVHGLMAAPYCPWRKSKAALNSPDGGTDGPKLRQQNVPLQQKPKADALNSNLEANPSGYRSLTSASPDSHDGDETPGKLTLIGEGDHGTCSKSEPEVTPVSMFKNKVDNSDNDCVEPIRKDIVDYSPADSDEGRNSHDSFPSKDDVDREVVHGLMAAPYCPWRKEKTVSNSNGGTIGGKKRKHNLSWRQKAKAVARKSNPGIQFSGPSSKKKNKVHISNDVGEESNALILADDGDHDHHGDFITNSPSNNKQKEFEISLPHVAPNSSGPVDARKRVRDTLRLFHAIYRKLLQEEEANPVQGEEGRSRLSGKKGKRIDLITAQILKEKKKIVNTDKMVGPVPGVEVGDEFQYRVELAVVGIHFPYQSGIDSTKVNEVPLATSIVTSGAYFDDVENADVLRYSGQGGNVVGKSKKPEDQKMERGNLALKNCIDAKTPVRVVRGWREMKYVDPQDSKPKLVTTYVYDGLYTVTNYSTERGPHGKKVFMFELKRNPGQPELAWKELKNKSKIRPGVCVTDLSGGKELVPICAVNTLDDSKPPSFNYVPKMMYPDWYIPTPPEGCNCIGKCSDSKKCLCAVRNGGKIPYTHGGALVETKTLVYECGPHCKCPPSCYNRVTQRGIKFQLEVFKTESRGWGVRALSSISPGSFICEYTGELLEEKEADERIGNDEYLFDIGQNLIDSSTNPEEQEAPVGLNVKKGYTIDALSYGNVGRFINHSCSPNLYAQNVIYDNDDKRAPHIMLVALENIPPLKELTYHYNYSLDQIYDSEGNIKVKDCYCGAADCNGRMY</sequence>
<feature type="domain" description="YDG" evidence="13">
    <location>
        <begin position="781"/>
        <end position="933"/>
    </location>
</feature>
<feature type="domain" description="Pre-SET" evidence="11">
    <location>
        <begin position="1001"/>
        <end position="1061"/>
    </location>
</feature>
<dbReference type="SUPFAM" id="SSF82199">
    <property type="entry name" value="SET domain"/>
    <property type="match status" value="1"/>
</dbReference>
<keyword evidence="2" id="KW-0158">Chromosome</keyword>